<proteinExistence type="inferred from homology"/>
<evidence type="ECO:0000256" key="6">
    <source>
        <dbReference type="ARBA" id="ARBA00023136"/>
    </source>
</evidence>
<dbReference type="AlphaFoldDB" id="A0A1I3SL20"/>
<dbReference type="Pfam" id="PF00528">
    <property type="entry name" value="BPD_transp_1"/>
    <property type="match status" value="1"/>
</dbReference>
<dbReference type="Pfam" id="PF12911">
    <property type="entry name" value="OppC_N"/>
    <property type="match status" value="1"/>
</dbReference>
<name>A0A1I3SL20_9BACT</name>
<evidence type="ECO:0000256" key="1">
    <source>
        <dbReference type="ARBA" id="ARBA00004651"/>
    </source>
</evidence>
<feature type="transmembrane region" description="Helical" evidence="7">
    <location>
        <begin position="21"/>
        <end position="43"/>
    </location>
</feature>
<dbReference type="PANTHER" id="PTHR43386">
    <property type="entry name" value="OLIGOPEPTIDE TRANSPORT SYSTEM PERMEASE PROTEIN APPC"/>
    <property type="match status" value="1"/>
</dbReference>
<dbReference type="PROSITE" id="PS50928">
    <property type="entry name" value="ABC_TM1"/>
    <property type="match status" value="1"/>
</dbReference>
<evidence type="ECO:0000259" key="8">
    <source>
        <dbReference type="PROSITE" id="PS50928"/>
    </source>
</evidence>
<dbReference type="SUPFAM" id="SSF161098">
    <property type="entry name" value="MetI-like"/>
    <property type="match status" value="1"/>
</dbReference>
<dbReference type="RefSeq" id="WP_092373308.1">
    <property type="nucleotide sequence ID" value="NZ_FORX01000004.1"/>
</dbReference>
<keyword evidence="3" id="KW-1003">Cell membrane</keyword>
<sequence>MRLWKQFRGSYFLYSFLHDPVAMSSFVVLTVLALSAFGAPVIAPHDPYDTTTINIMDSELPPVWMDGGDKSFTLGTDAQGRDMLSTMLYGMRISLIIGVGAVFMQAVIGIVLGLLAGYKGGKIDNFLMRMADVQLSFSTLMVAIFLSAIFQAIFGVASFERMAVPFLVLVIGIAEWPQYARTVRASVLAEKKKEYVEAARVMGLPANRIMWRHILPNTMSPILVLSTVQVAHAIMSEAALSFLGLGMPITKPSLGSLINSGFDYIFSGSWWITMFPGFLLVLLILVINLLGDWVQDVLNPKLYKG</sequence>
<protein>
    <submittedName>
        <fullName evidence="9">Peptide/nickel transport system permease protein</fullName>
    </submittedName>
</protein>
<evidence type="ECO:0000313" key="10">
    <source>
        <dbReference type="Proteomes" id="UP000198635"/>
    </source>
</evidence>
<dbReference type="GO" id="GO:0055085">
    <property type="term" value="P:transmembrane transport"/>
    <property type="evidence" value="ECO:0007669"/>
    <property type="project" value="InterPro"/>
</dbReference>
<dbReference type="EMBL" id="FORX01000004">
    <property type="protein sequence ID" value="SFJ59488.1"/>
    <property type="molecule type" value="Genomic_DNA"/>
</dbReference>
<dbReference type="PANTHER" id="PTHR43386:SF26">
    <property type="entry name" value="ABC TRANSPORTER PERMEASE PROTEIN"/>
    <property type="match status" value="1"/>
</dbReference>
<dbReference type="Proteomes" id="UP000198635">
    <property type="component" value="Unassembled WGS sequence"/>
</dbReference>
<dbReference type="OrthoDB" id="9783218at2"/>
<feature type="transmembrane region" description="Helical" evidence="7">
    <location>
        <begin position="137"/>
        <end position="157"/>
    </location>
</feature>
<feature type="transmembrane region" description="Helical" evidence="7">
    <location>
        <begin position="269"/>
        <end position="291"/>
    </location>
</feature>
<dbReference type="InterPro" id="IPR000515">
    <property type="entry name" value="MetI-like"/>
</dbReference>
<evidence type="ECO:0000256" key="7">
    <source>
        <dbReference type="RuleBase" id="RU363032"/>
    </source>
</evidence>
<comment type="similarity">
    <text evidence="7">Belongs to the binding-protein-dependent transport system permease family.</text>
</comment>
<gene>
    <name evidence="9" type="ORF">SAMN04488082_104205</name>
</gene>
<accession>A0A1I3SL20</accession>
<comment type="subcellular location">
    <subcellularLocation>
        <location evidence="1 7">Cell membrane</location>
        <topology evidence="1 7">Multi-pass membrane protein</topology>
    </subcellularLocation>
</comment>
<feature type="domain" description="ABC transmembrane type-1" evidence="8">
    <location>
        <begin position="91"/>
        <end position="291"/>
    </location>
</feature>
<keyword evidence="4 7" id="KW-0812">Transmembrane</keyword>
<evidence type="ECO:0000256" key="3">
    <source>
        <dbReference type="ARBA" id="ARBA00022475"/>
    </source>
</evidence>
<evidence type="ECO:0000256" key="5">
    <source>
        <dbReference type="ARBA" id="ARBA00022989"/>
    </source>
</evidence>
<keyword evidence="6 7" id="KW-0472">Membrane</keyword>
<evidence type="ECO:0000256" key="2">
    <source>
        <dbReference type="ARBA" id="ARBA00022448"/>
    </source>
</evidence>
<keyword evidence="10" id="KW-1185">Reference proteome</keyword>
<dbReference type="InterPro" id="IPR050366">
    <property type="entry name" value="BP-dependent_transpt_permease"/>
</dbReference>
<keyword evidence="5 7" id="KW-1133">Transmembrane helix</keyword>
<evidence type="ECO:0000256" key="4">
    <source>
        <dbReference type="ARBA" id="ARBA00022692"/>
    </source>
</evidence>
<dbReference type="CDD" id="cd06261">
    <property type="entry name" value="TM_PBP2"/>
    <property type="match status" value="1"/>
</dbReference>
<dbReference type="InterPro" id="IPR035906">
    <property type="entry name" value="MetI-like_sf"/>
</dbReference>
<evidence type="ECO:0000313" key="9">
    <source>
        <dbReference type="EMBL" id="SFJ59488.1"/>
    </source>
</evidence>
<dbReference type="GO" id="GO:0005886">
    <property type="term" value="C:plasma membrane"/>
    <property type="evidence" value="ECO:0007669"/>
    <property type="project" value="UniProtKB-SubCell"/>
</dbReference>
<feature type="transmembrane region" description="Helical" evidence="7">
    <location>
        <begin position="93"/>
        <end position="116"/>
    </location>
</feature>
<keyword evidence="2 7" id="KW-0813">Transport</keyword>
<dbReference type="STRING" id="52560.SAMN04488082_104205"/>
<organism evidence="9 10">
    <name type="scientific">Desulfomicrobium apsheronum</name>
    <dbReference type="NCBI Taxonomy" id="52560"/>
    <lineage>
        <taxon>Bacteria</taxon>
        <taxon>Pseudomonadati</taxon>
        <taxon>Thermodesulfobacteriota</taxon>
        <taxon>Desulfovibrionia</taxon>
        <taxon>Desulfovibrionales</taxon>
        <taxon>Desulfomicrobiaceae</taxon>
        <taxon>Desulfomicrobium</taxon>
    </lineage>
</organism>
<dbReference type="InterPro" id="IPR025966">
    <property type="entry name" value="OppC_N"/>
</dbReference>
<dbReference type="Gene3D" id="1.10.3720.10">
    <property type="entry name" value="MetI-like"/>
    <property type="match status" value="1"/>
</dbReference>
<reference evidence="10" key="1">
    <citation type="submission" date="2016-10" db="EMBL/GenBank/DDBJ databases">
        <authorList>
            <person name="Varghese N."/>
            <person name="Submissions S."/>
        </authorList>
    </citation>
    <scope>NUCLEOTIDE SEQUENCE [LARGE SCALE GENOMIC DNA]</scope>
    <source>
        <strain evidence="10">DSM 5918</strain>
    </source>
</reference>